<dbReference type="InterPro" id="IPR013500">
    <property type="entry name" value="TopoI_cat_euk"/>
</dbReference>
<dbReference type="GO" id="GO:0006265">
    <property type="term" value="P:DNA topological change"/>
    <property type="evidence" value="ECO:0007669"/>
    <property type="project" value="InterPro"/>
</dbReference>
<dbReference type="Gene3D" id="1.10.132.120">
    <property type="match status" value="1"/>
</dbReference>
<dbReference type="PROSITE" id="PS52038">
    <property type="entry name" value="TOPO_IB_2"/>
    <property type="match status" value="1"/>
</dbReference>
<evidence type="ECO:0000256" key="4">
    <source>
        <dbReference type="ARBA" id="ARBA00023029"/>
    </source>
</evidence>
<dbReference type="InterPro" id="IPR001631">
    <property type="entry name" value="TopoI"/>
</dbReference>
<evidence type="ECO:0000256" key="1">
    <source>
        <dbReference type="ARBA" id="ARBA00000213"/>
    </source>
</evidence>
<dbReference type="Pfam" id="PF01028">
    <property type="entry name" value="Topoisom_I"/>
    <property type="match status" value="1"/>
</dbReference>
<protein>
    <recommendedName>
        <fullName evidence="3">DNA topoisomerase</fullName>
        <ecNumber evidence="3">5.6.2.1</ecNumber>
    </recommendedName>
</protein>
<evidence type="ECO:0000259" key="8">
    <source>
        <dbReference type="Pfam" id="PF01028"/>
    </source>
</evidence>
<evidence type="ECO:0000259" key="9">
    <source>
        <dbReference type="Pfam" id="PF21338"/>
    </source>
</evidence>
<keyword evidence="11" id="KW-1185">Reference proteome</keyword>
<dbReference type="EC" id="5.6.2.1" evidence="3"/>
<evidence type="ECO:0000256" key="7">
    <source>
        <dbReference type="SAM" id="MobiDB-lite"/>
    </source>
</evidence>
<dbReference type="PRINTS" id="PR00416">
    <property type="entry name" value="EUTPISMRASEI"/>
</dbReference>
<feature type="compositionally biased region" description="Polar residues" evidence="7">
    <location>
        <begin position="17"/>
        <end position="30"/>
    </location>
</feature>
<evidence type="ECO:0000256" key="5">
    <source>
        <dbReference type="ARBA" id="ARBA00023125"/>
    </source>
</evidence>
<dbReference type="Gene3D" id="3.30.66.10">
    <property type="entry name" value="DNA topoisomerase I domain"/>
    <property type="match status" value="1"/>
</dbReference>
<dbReference type="SUPFAM" id="SSF56349">
    <property type="entry name" value="DNA breaking-rejoining enzymes"/>
    <property type="match status" value="1"/>
</dbReference>
<evidence type="ECO:0000313" key="10">
    <source>
        <dbReference type="EMBL" id="PDQ22330.1"/>
    </source>
</evidence>
<keyword evidence="4" id="KW-0799">Topoisomerase</keyword>
<comment type="similarity">
    <text evidence="2">Belongs to the type IB topoisomerase family.</text>
</comment>
<dbReference type="SUPFAM" id="SSF55869">
    <property type="entry name" value="DNA topoisomerase I domain"/>
    <property type="match status" value="1"/>
</dbReference>
<name>A0A2A6FK35_9HYPH</name>
<dbReference type="EMBL" id="NWQG01000020">
    <property type="protein sequence ID" value="PDQ22330.1"/>
    <property type="molecule type" value="Genomic_DNA"/>
</dbReference>
<feature type="domain" description="DNA topoisomerase I catalytic core eukaryotic-type" evidence="8">
    <location>
        <begin position="126"/>
        <end position="340"/>
    </location>
</feature>
<dbReference type="RefSeq" id="WP_097572134.1">
    <property type="nucleotide sequence ID" value="NZ_NWQG01000020.1"/>
</dbReference>
<dbReference type="Pfam" id="PF21338">
    <property type="entry name" value="Top1B_N_bact"/>
    <property type="match status" value="1"/>
</dbReference>
<evidence type="ECO:0000313" key="11">
    <source>
        <dbReference type="Proteomes" id="UP000219182"/>
    </source>
</evidence>
<dbReference type="AlphaFoldDB" id="A0A2A6FK35"/>
<dbReference type="InterPro" id="IPR014711">
    <property type="entry name" value="TopoI_cat_a-hlx-sub_euk"/>
</dbReference>
<evidence type="ECO:0000256" key="3">
    <source>
        <dbReference type="ARBA" id="ARBA00012891"/>
    </source>
</evidence>
<dbReference type="GO" id="GO:0003917">
    <property type="term" value="F:DNA topoisomerase type I (single strand cut, ATP-independent) activity"/>
    <property type="evidence" value="ECO:0007669"/>
    <property type="project" value="UniProtKB-EC"/>
</dbReference>
<comment type="catalytic activity">
    <reaction evidence="1">
        <text>ATP-independent breakage of single-stranded DNA, followed by passage and rejoining.</text>
        <dbReference type="EC" id="5.6.2.1"/>
    </reaction>
</comment>
<proteinExistence type="inferred from homology"/>
<dbReference type="InterPro" id="IPR035447">
    <property type="entry name" value="DNA_topo_I_N_sf"/>
</dbReference>
<dbReference type="InterPro" id="IPR049331">
    <property type="entry name" value="Top1B_N_bact"/>
</dbReference>
<evidence type="ECO:0000256" key="6">
    <source>
        <dbReference type="ARBA" id="ARBA00023235"/>
    </source>
</evidence>
<dbReference type="Gene3D" id="3.90.15.10">
    <property type="entry name" value="Topoisomerase I, Chain A, domain 3"/>
    <property type="match status" value="1"/>
</dbReference>
<dbReference type="InterPro" id="IPR011010">
    <property type="entry name" value="DNA_brk_join_enz"/>
</dbReference>
<reference evidence="10 11" key="1">
    <citation type="submission" date="2017-09" db="EMBL/GenBank/DDBJ databases">
        <title>Mesorhizobum sanjuanii sp. nov. isolated from nodules of Lotus tenuis in saline-alkaline lowlands of Flooding Pampa.</title>
        <authorList>
            <person name="Sannazzaro A.I."/>
            <person name="Torres Tejerizo G.A."/>
            <person name="Fontana F."/>
            <person name="Cumpa Velazquez L.M."/>
            <person name="Hansen L."/>
            <person name="Pistorio M."/>
            <person name="Estrella M.J."/>
        </authorList>
    </citation>
    <scope>NUCLEOTIDE SEQUENCE [LARGE SCALE GENOMIC DNA]</scope>
    <source>
        <strain evidence="10 11">BSA136</strain>
    </source>
</reference>
<keyword evidence="6 10" id="KW-0413">Isomerase</keyword>
<dbReference type="GO" id="GO:0003677">
    <property type="term" value="F:DNA binding"/>
    <property type="evidence" value="ECO:0007669"/>
    <property type="project" value="UniProtKB-KW"/>
</dbReference>
<accession>A0A2A6FK35</accession>
<comment type="caution">
    <text evidence="10">The sequence shown here is derived from an EMBL/GenBank/DDBJ whole genome shotgun (WGS) entry which is preliminary data.</text>
</comment>
<evidence type="ECO:0000256" key="2">
    <source>
        <dbReference type="ARBA" id="ARBA00006645"/>
    </source>
</evidence>
<sequence>MLDKSESPSGRLAAISGNASKNGASKNGASKNGAPRNGGEASADRASLTYVSDAEPGIRRARTGKGFSYKGPNRRAVSEDAVARIKALAIPPAWTDVWISPDANGHIQATGRDQRGRKQYRYHAQWAEERDGVKYSSLIAFAESLPELRRRIDADLRRHGLPLERVVAAVVWLLDNTMIRVGNAAYARDNNSFGLTTLRDRHVEIKGSSLRFAFKGKSGKEWKLKLVDRRIARIVRGAQDLPGQKLFQYLDEDGNRRPIRSDDVNRYIRDEAGADFSSKHFRTWGGTIHAASLFAQTERPESQAQQKRLINGVVDKVAERLGNTRAVCRKCYIHPQVFKAWSEGRLLTEMAEANRGKRSIQGLDDEEALVLRWLKAREG</sequence>
<gene>
    <name evidence="10" type="ORF">CN311_04190</name>
</gene>
<feature type="region of interest" description="Disordered" evidence="7">
    <location>
        <begin position="1"/>
        <end position="48"/>
    </location>
</feature>
<dbReference type="Proteomes" id="UP000219182">
    <property type="component" value="Unassembled WGS sequence"/>
</dbReference>
<keyword evidence="5" id="KW-0238">DNA-binding</keyword>
<feature type="domain" description="DNA topoisomerase IB N-terminal" evidence="9">
    <location>
        <begin position="66"/>
        <end position="113"/>
    </location>
</feature>
<organism evidence="10 11">
    <name type="scientific">Mesorhizobium sanjuanii</name>
    <dbReference type="NCBI Taxonomy" id="2037900"/>
    <lineage>
        <taxon>Bacteria</taxon>
        <taxon>Pseudomonadati</taxon>
        <taxon>Pseudomonadota</taxon>
        <taxon>Alphaproteobacteria</taxon>
        <taxon>Hyphomicrobiales</taxon>
        <taxon>Phyllobacteriaceae</taxon>
        <taxon>Mesorhizobium</taxon>
    </lineage>
</organism>